<organism evidence="1 2">
    <name type="scientific">Camellia lanceoleosa</name>
    <dbReference type="NCBI Taxonomy" id="1840588"/>
    <lineage>
        <taxon>Eukaryota</taxon>
        <taxon>Viridiplantae</taxon>
        <taxon>Streptophyta</taxon>
        <taxon>Embryophyta</taxon>
        <taxon>Tracheophyta</taxon>
        <taxon>Spermatophyta</taxon>
        <taxon>Magnoliopsida</taxon>
        <taxon>eudicotyledons</taxon>
        <taxon>Gunneridae</taxon>
        <taxon>Pentapetalae</taxon>
        <taxon>asterids</taxon>
        <taxon>Ericales</taxon>
        <taxon>Theaceae</taxon>
        <taxon>Camellia</taxon>
    </lineage>
</organism>
<dbReference type="EMBL" id="CM045762">
    <property type="protein sequence ID" value="KAI8009284.1"/>
    <property type="molecule type" value="Genomic_DNA"/>
</dbReference>
<evidence type="ECO:0000313" key="1">
    <source>
        <dbReference type="EMBL" id="KAI8009284.1"/>
    </source>
</evidence>
<sequence length="102" mass="11355">MKNLASSVKLQQQEVRVHHEYGDSASDCIRKCMAWLYSLQGLDPQDPLIPYGLTLMDNLANQAILLQIPTDATVITWLQMKKSHNMGGPSAPTHSLGMTGWF</sequence>
<dbReference type="Proteomes" id="UP001060215">
    <property type="component" value="Chromosome 5"/>
</dbReference>
<gene>
    <name evidence="1" type="ORF">LOK49_LG06G03448</name>
</gene>
<keyword evidence="2" id="KW-1185">Reference proteome</keyword>
<accession>A0ACC0H7H2</accession>
<name>A0ACC0H7H2_9ERIC</name>
<reference evidence="1 2" key="1">
    <citation type="journal article" date="2022" name="Plant J.">
        <title>Chromosome-level genome of Camellia lanceoleosa provides a valuable resource for understanding genome evolution and self-incompatibility.</title>
        <authorList>
            <person name="Gong W."/>
            <person name="Xiao S."/>
            <person name="Wang L."/>
            <person name="Liao Z."/>
            <person name="Chang Y."/>
            <person name="Mo W."/>
            <person name="Hu G."/>
            <person name="Li W."/>
            <person name="Zhao G."/>
            <person name="Zhu H."/>
            <person name="Hu X."/>
            <person name="Ji K."/>
            <person name="Xiang X."/>
            <person name="Song Q."/>
            <person name="Yuan D."/>
            <person name="Jin S."/>
            <person name="Zhang L."/>
        </authorList>
    </citation>
    <scope>NUCLEOTIDE SEQUENCE [LARGE SCALE GENOMIC DNA]</scope>
    <source>
        <strain evidence="1">SQ_2022a</strain>
    </source>
</reference>
<evidence type="ECO:0000313" key="2">
    <source>
        <dbReference type="Proteomes" id="UP001060215"/>
    </source>
</evidence>
<proteinExistence type="predicted"/>
<protein>
    <submittedName>
        <fullName evidence="1">Uncharacterized protein</fullName>
    </submittedName>
</protein>
<comment type="caution">
    <text evidence="1">The sequence shown here is derived from an EMBL/GenBank/DDBJ whole genome shotgun (WGS) entry which is preliminary data.</text>
</comment>